<dbReference type="KEGG" id="cic:CICLE_v100019011m"/>
<dbReference type="Proteomes" id="UP000030687">
    <property type="component" value="Unassembled WGS sequence"/>
</dbReference>
<keyword evidence="3" id="KW-1185">Reference proteome</keyword>
<feature type="non-terminal residue" evidence="2">
    <location>
        <position position="90"/>
    </location>
</feature>
<organism evidence="2 3">
    <name type="scientific">Citrus clementina</name>
    <name type="common">Clementine</name>
    <name type="synonym">Citrus deliciosa x Citrus sinensis</name>
    <dbReference type="NCBI Taxonomy" id="85681"/>
    <lineage>
        <taxon>Eukaryota</taxon>
        <taxon>Viridiplantae</taxon>
        <taxon>Streptophyta</taxon>
        <taxon>Embryophyta</taxon>
        <taxon>Tracheophyta</taxon>
        <taxon>Spermatophyta</taxon>
        <taxon>Magnoliopsida</taxon>
        <taxon>eudicotyledons</taxon>
        <taxon>Gunneridae</taxon>
        <taxon>Pentapetalae</taxon>
        <taxon>rosids</taxon>
        <taxon>malvids</taxon>
        <taxon>Sapindales</taxon>
        <taxon>Rutaceae</taxon>
        <taxon>Aurantioideae</taxon>
        <taxon>Citrus</taxon>
    </lineage>
</organism>
<dbReference type="AlphaFoldDB" id="V4SDJ2"/>
<evidence type="ECO:0000313" key="2">
    <source>
        <dbReference type="EMBL" id="ESR45643.1"/>
    </source>
</evidence>
<evidence type="ECO:0000313" key="3">
    <source>
        <dbReference type="Proteomes" id="UP000030687"/>
    </source>
</evidence>
<sequence>MYFLVFLSSLILVCCYCRNSLLEDLPATEDLYNSFGFDPESQHNLTGDNLAADMTLDSKSHSGDTHARGCSKYLKTHAFSPSVGWEYEDD</sequence>
<keyword evidence="1" id="KW-0732">Signal</keyword>
<proteinExistence type="predicted"/>
<gene>
    <name evidence="2" type="ORF">CICLE_v100019011mg</name>
</gene>
<dbReference type="InParanoid" id="V4SDJ2"/>
<name>V4SDJ2_CITCL</name>
<dbReference type="STRING" id="85681.V4SDJ2"/>
<dbReference type="EMBL" id="KI536799">
    <property type="protein sequence ID" value="ESR45643.1"/>
    <property type="molecule type" value="Genomic_DNA"/>
</dbReference>
<feature type="signal peptide" evidence="1">
    <location>
        <begin position="1"/>
        <end position="17"/>
    </location>
</feature>
<feature type="chain" id="PRO_5004727556" evidence="1">
    <location>
        <begin position="18"/>
        <end position="90"/>
    </location>
</feature>
<reference evidence="2 3" key="1">
    <citation type="submission" date="2013-10" db="EMBL/GenBank/DDBJ databases">
        <authorList>
            <consortium name="International Citrus Genome Consortium"/>
            <person name="Jenkins J."/>
            <person name="Schmutz J."/>
            <person name="Prochnik S."/>
            <person name="Rokhsar D."/>
            <person name="Gmitter F."/>
            <person name="Ollitrault P."/>
            <person name="Machado M."/>
            <person name="Talon M."/>
            <person name="Wincker P."/>
            <person name="Jaillon O."/>
            <person name="Morgante M."/>
        </authorList>
    </citation>
    <scope>NUCLEOTIDE SEQUENCE</scope>
    <source>
        <strain evidence="3">cv. Clemenules</strain>
    </source>
</reference>
<dbReference type="Gramene" id="ESR45643">
    <property type="protein sequence ID" value="ESR45643"/>
    <property type="gene ID" value="CICLE_v100019011mg"/>
</dbReference>
<evidence type="ECO:0000256" key="1">
    <source>
        <dbReference type="SAM" id="SignalP"/>
    </source>
</evidence>
<accession>V4SDJ2</accession>
<protein>
    <submittedName>
        <fullName evidence="2">Uncharacterized protein</fullName>
    </submittedName>
</protein>